<dbReference type="Proteomes" id="UP001597079">
    <property type="component" value="Unassembled WGS sequence"/>
</dbReference>
<dbReference type="PANTHER" id="PTHR33734">
    <property type="entry name" value="LYSM DOMAIN-CONTAINING GPI-ANCHORED PROTEIN 2"/>
    <property type="match status" value="1"/>
</dbReference>
<protein>
    <submittedName>
        <fullName evidence="3">LysM peptidoglycan-binding domain-containing protein</fullName>
    </submittedName>
</protein>
<comment type="caution">
    <text evidence="3">The sequence shown here is derived from an EMBL/GenBank/DDBJ whole genome shotgun (WGS) entry which is preliminary data.</text>
</comment>
<evidence type="ECO:0000313" key="4">
    <source>
        <dbReference type="Proteomes" id="UP001597079"/>
    </source>
</evidence>
<evidence type="ECO:0000313" key="3">
    <source>
        <dbReference type="EMBL" id="MFD1676325.1"/>
    </source>
</evidence>
<proteinExistence type="predicted"/>
<dbReference type="CDD" id="cd13399">
    <property type="entry name" value="Slt35-like"/>
    <property type="match status" value="1"/>
</dbReference>
<accession>A0ABW4JLG6</accession>
<dbReference type="PROSITE" id="PS51782">
    <property type="entry name" value="LYSM"/>
    <property type="match status" value="2"/>
</dbReference>
<evidence type="ECO:0000256" key="1">
    <source>
        <dbReference type="SAM" id="MobiDB-lite"/>
    </source>
</evidence>
<organism evidence="3 4">
    <name type="scientific">Alicyclobacillus fodiniaquatilis</name>
    <dbReference type="NCBI Taxonomy" id="1661150"/>
    <lineage>
        <taxon>Bacteria</taxon>
        <taxon>Bacillati</taxon>
        <taxon>Bacillota</taxon>
        <taxon>Bacilli</taxon>
        <taxon>Bacillales</taxon>
        <taxon>Alicyclobacillaceae</taxon>
        <taxon>Alicyclobacillus</taxon>
    </lineage>
</organism>
<feature type="domain" description="LysM" evidence="2">
    <location>
        <begin position="176"/>
        <end position="219"/>
    </location>
</feature>
<dbReference type="Gene3D" id="3.10.350.10">
    <property type="entry name" value="LysM domain"/>
    <property type="match status" value="2"/>
</dbReference>
<keyword evidence="4" id="KW-1185">Reference proteome</keyword>
<dbReference type="EMBL" id="JBHUCX010000050">
    <property type="protein sequence ID" value="MFD1676325.1"/>
    <property type="molecule type" value="Genomic_DNA"/>
</dbReference>
<reference evidence="4" key="1">
    <citation type="journal article" date="2019" name="Int. J. Syst. Evol. Microbiol.">
        <title>The Global Catalogue of Microorganisms (GCM) 10K type strain sequencing project: providing services to taxonomists for standard genome sequencing and annotation.</title>
        <authorList>
            <consortium name="The Broad Institute Genomics Platform"/>
            <consortium name="The Broad Institute Genome Sequencing Center for Infectious Disease"/>
            <person name="Wu L."/>
            <person name="Ma J."/>
        </authorList>
    </citation>
    <scope>NUCLEOTIDE SEQUENCE [LARGE SCALE GENOMIC DNA]</scope>
    <source>
        <strain evidence="4">CGMCC 1.12286</strain>
    </source>
</reference>
<evidence type="ECO:0000259" key="2">
    <source>
        <dbReference type="PROSITE" id="PS51782"/>
    </source>
</evidence>
<dbReference type="RefSeq" id="WP_377944221.1">
    <property type="nucleotide sequence ID" value="NZ_JBHUCX010000050.1"/>
</dbReference>
<dbReference type="Pfam" id="PF01476">
    <property type="entry name" value="LysM"/>
    <property type="match status" value="2"/>
</dbReference>
<dbReference type="InterPro" id="IPR036779">
    <property type="entry name" value="LysM_dom_sf"/>
</dbReference>
<dbReference type="SMART" id="SM00257">
    <property type="entry name" value="LysM"/>
    <property type="match status" value="2"/>
</dbReference>
<dbReference type="Pfam" id="PF13406">
    <property type="entry name" value="SLT_2"/>
    <property type="match status" value="1"/>
</dbReference>
<dbReference type="PANTHER" id="PTHR33734:SF22">
    <property type="entry name" value="MEMBRANE-BOUND LYTIC MUREIN TRANSGLYCOSYLASE D"/>
    <property type="match status" value="1"/>
</dbReference>
<sequence>MIRQVRIGLATVLLFGLAFVAFTYLWGGTLWTGRSASSRDEYHVQSTSQPVVSAGVGASSDPHQDDGKATKPSSMPHVDVQPVANLTQLPHEKKRPIVKAPVHTAHKSSPMIYVSVRAGQSLWELAQMYRTTVANIESTNHLQSTILQIGQPLRIPTDTHVQVKTTTQAHSSTATLIYTVQTGDSLWKISTEYGVSIAQLTADNHLQSAFLHVGQKLSIDSPRPVYHPSTASEKLIQAAPSSLIPVYKAAGQKYNIPWTVLAAIHKEETDFDTTGTLVSYVGALGPMQFMPSTFAIYGVPAPGHRVASIYNVYDAIYSTAHMLAAQGFSLDPYHAIYAYNHSTTYVDDILRMSST</sequence>
<feature type="region of interest" description="Disordered" evidence="1">
    <location>
        <begin position="49"/>
        <end position="78"/>
    </location>
</feature>
<dbReference type="CDD" id="cd00118">
    <property type="entry name" value="LysM"/>
    <property type="match status" value="1"/>
</dbReference>
<name>A0ABW4JLG6_9BACL</name>
<feature type="domain" description="LysM" evidence="2">
    <location>
        <begin position="112"/>
        <end position="155"/>
    </location>
</feature>
<dbReference type="Gene3D" id="1.10.530.10">
    <property type="match status" value="1"/>
</dbReference>
<dbReference type="InterPro" id="IPR023346">
    <property type="entry name" value="Lysozyme-like_dom_sf"/>
</dbReference>
<dbReference type="InterPro" id="IPR031304">
    <property type="entry name" value="SLT_2"/>
</dbReference>
<dbReference type="SUPFAM" id="SSF53955">
    <property type="entry name" value="Lysozyme-like"/>
    <property type="match status" value="1"/>
</dbReference>
<dbReference type="InterPro" id="IPR018392">
    <property type="entry name" value="LysM"/>
</dbReference>
<gene>
    <name evidence="3" type="ORF">ACFSB2_16600</name>
</gene>
<dbReference type="SUPFAM" id="SSF54106">
    <property type="entry name" value="LysM domain"/>
    <property type="match status" value="2"/>
</dbReference>